<dbReference type="InterPro" id="IPR050367">
    <property type="entry name" value="APC_superfamily"/>
</dbReference>
<feature type="transmembrane region" description="Helical" evidence="6">
    <location>
        <begin position="46"/>
        <end position="64"/>
    </location>
</feature>
<name>A0A0D1BQK6_CLOBO</name>
<evidence type="ECO:0000256" key="1">
    <source>
        <dbReference type="ARBA" id="ARBA00004651"/>
    </source>
</evidence>
<feature type="transmembrane region" description="Helical" evidence="6">
    <location>
        <begin position="196"/>
        <end position="218"/>
    </location>
</feature>
<feature type="transmembrane region" description="Helical" evidence="6">
    <location>
        <begin position="125"/>
        <end position="144"/>
    </location>
</feature>
<keyword evidence="2" id="KW-1003">Cell membrane</keyword>
<feature type="transmembrane region" description="Helical" evidence="6">
    <location>
        <begin position="271"/>
        <end position="297"/>
    </location>
</feature>
<dbReference type="HOGENOM" id="CLU_007946_1_0_9"/>
<dbReference type="GO" id="GO:0022857">
    <property type="term" value="F:transmembrane transporter activity"/>
    <property type="evidence" value="ECO:0007669"/>
    <property type="project" value="InterPro"/>
</dbReference>
<dbReference type="EMBL" id="JXSU01000007">
    <property type="protein sequence ID" value="KIS22545.1"/>
    <property type="molecule type" value="Genomic_DNA"/>
</dbReference>
<feature type="transmembrane region" description="Helical" evidence="6">
    <location>
        <begin position="156"/>
        <end position="176"/>
    </location>
</feature>
<dbReference type="AlphaFoldDB" id="A0A0D1BQK6"/>
<evidence type="ECO:0000313" key="8">
    <source>
        <dbReference type="Proteomes" id="UP000032250"/>
    </source>
</evidence>
<evidence type="ECO:0000313" key="7">
    <source>
        <dbReference type="EMBL" id="KIS22545.1"/>
    </source>
</evidence>
<feature type="transmembrane region" description="Helical" evidence="6">
    <location>
        <begin position="230"/>
        <end position="251"/>
    </location>
</feature>
<sequence length="457" mass="49225">MENEGHSHKKIGLFGATCVVAGNMIGSGVFMLPASLAAVSSPGTTLIAWLVTGMGAIFMALSCARLGSRIPKTGGPYEFGKLAFGDFIGFLNAWLYWSATWISNAAIIIAIGSYASYLIPALNNGFNALLFNSAILWIFTFLNIKGAKEAASFETVITVFKFLVFIFFIVFAATHFNVENVTPMMPKGKGMNTLPLAAATTLWAFTGFESSTVGAGTIKDPEKNISRSTILGLVITILFYVAISFFAMGAIPQEVLAKSPSPMTDILAQFFGGGVVKVFNLAIVITILGTIAGWIMIAGQMSYAVAKDGLFPAVFAKLHPKYKTPYKGLIINAILTNILLILNSSKGMVSAYNFMILLATLSYLPVYATTSASDILLLFKCRGELTVGKFIKIAIIPLIGFTYACWAIYGSGAETVLYGFMLMLAGVPFYIYMKLKNKKDISKADIDIDNIVQCSNE</sequence>
<organism evidence="7 8">
    <name type="scientific">Clostridium botulinum B2 450</name>
    <dbReference type="NCBI Taxonomy" id="1379739"/>
    <lineage>
        <taxon>Bacteria</taxon>
        <taxon>Bacillati</taxon>
        <taxon>Bacillota</taxon>
        <taxon>Clostridia</taxon>
        <taxon>Eubacteriales</taxon>
        <taxon>Clostridiaceae</taxon>
        <taxon>Clostridium</taxon>
    </lineage>
</organism>
<keyword evidence="3 6" id="KW-0812">Transmembrane</keyword>
<evidence type="ECO:0000256" key="3">
    <source>
        <dbReference type="ARBA" id="ARBA00022692"/>
    </source>
</evidence>
<accession>A0A0D1BQK6</accession>
<keyword evidence="4 6" id="KW-1133">Transmembrane helix</keyword>
<dbReference type="Pfam" id="PF13520">
    <property type="entry name" value="AA_permease_2"/>
    <property type="match status" value="1"/>
</dbReference>
<feature type="transmembrane region" description="Helical" evidence="6">
    <location>
        <begin position="354"/>
        <end position="378"/>
    </location>
</feature>
<dbReference type="RefSeq" id="WP_003488461.1">
    <property type="nucleotide sequence ID" value="NZ_JXSU01000007.1"/>
</dbReference>
<comment type="caution">
    <text evidence="7">The sequence shown here is derived from an EMBL/GenBank/DDBJ whole genome shotgun (WGS) entry which is preliminary data.</text>
</comment>
<comment type="subcellular location">
    <subcellularLocation>
        <location evidence="1">Cell membrane</location>
        <topology evidence="1">Multi-pass membrane protein</topology>
    </subcellularLocation>
</comment>
<keyword evidence="5 6" id="KW-0472">Membrane</keyword>
<dbReference type="Proteomes" id="UP000032250">
    <property type="component" value="Unassembled WGS sequence"/>
</dbReference>
<proteinExistence type="predicted"/>
<feature type="transmembrane region" description="Helical" evidence="6">
    <location>
        <begin position="12"/>
        <end position="34"/>
    </location>
</feature>
<evidence type="ECO:0000256" key="5">
    <source>
        <dbReference type="ARBA" id="ARBA00023136"/>
    </source>
</evidence>
<feature type="transmembrane region" description="Helical" evidence="6">
    <location>
        <begin position="94"/>
        <end position="119"/>
    </location>
</feature>
<evidence type="ECO:0000256" key="2">
    <source>
        <dbReference type="ARBA" id="ARBA00022475"/>
    </source>
</evidence>
<dbReference type="PANTHER" id="PTHR42770">
    <property type="entry name" value="AMINO ACID TRANSPORTER-RELATED"/>
    <property type="match status" value="1"/>
</dbReference>
<dbReference type="OrthoDB" id="178667at2"/>
<dbReference type="GO" id="GO:0005886">
    <property type="term" value="C:plasma membrane"/>
    <property type="evidence" value="ECO:0007669"/>
    <property type="project" value="UniProtKB-SubCell"/>
</dbReference>
<protein>
    <submittedName>
        <fullName evidence="7">Amino acid permease</fullName>
    </submittedName>
</protein>
<dbReference type="Gene3D" id="1.20.1740.10">
    <property type="entry name" value="Amino acid/polyamine transporter I"/>
    <property type="match status" value="1"/>
</dbReference>
<dbReference type="PIRSF" id="PIRSF006060">
    <property type="entry name" value="AA_transporter"/>
    <property type="match status" value="1"/>
</dbReference>
<dbReference type="InterPro" id="IPR002293">
    <property type="entry name" value="AA/rel_permease1"/>
</dbReference>
<feature type="transmembrane region" description="Helical" evidence="6">
    <location>
        <begin position="415"/>
        <end position="433"/>
    </location>
</feature>
<reference evidence="7 8" key="1">
    <citation type="submission" date="2014-06" db="EMBL/GenBank/DDBJ databases">
        <title>Genome characterization of distinct group I Clostridium botulinum lineages.</title>
        <authorList>
            <person name="Giordani F."/>
            <person name="Anselmo A."/>
            <person name="Fillo S."/>
            <person name="Palozzi A.M."/>
            <person name="Fortunato A."/>
            <person name="Gentile B."/>
            <person name="Ciammaruconi A."/>
            <person name="Anniballi F."/>
            <person name="De Medici D."/>
            <person name="Lista F."/>
        </authorList>
    </citation>
    <scope>NUCLEOTIDE SEQUENCE [LARGE SCALE GENOMIC DNA]</scope>
    <source>
        <strain evidence="7 8">B2 450</strain>
    </source>
</reference>
<evidence type="ECO:0000256" key="6">
    <source>
        <dbReference type="SAM" id="Phobius"/>
    </source>
</evidence>
<feature type="transmembrane region" description="Helical" evidence="6">
    <location>
        <begin position="390"/>
        <end position="409"/>
    </location>
</feature>
<gene>
    <name evidence="7" type="ORF">N495_02715</name>
</gene>
<dbReference type="PATRIC" id="fig|1379739.3.peg.851"/>
<feature type="transmembrane region" description="Helical" evidence="6">
    <location>
        <begin position="326"/>
        <end position="342"/>
    </location>
</feature>
<evidence type="ECO:0000256" key="4">
    <source>
        <dbReference type="ARBA" id="ARBA00022989"/>
    </source>
</evidence>
<dbReference type="PANTHER" id="PTHR42770:SF18">
    <property type="entry name" value="ARGININE_AGMATINE ANTIPORTER"/>
    <property type="match status" value="1"/>
</dbReference>